<evidence type="ECO:0000313" key="2">
    <source>
        <dbReference type="Proteomes" id="UP001552299"/>
    </source>
</evidence>
<comment type="caution">
    <text evidence="1">The sequence shown here is derived from an EMBL/GenBank/DDBJ whole genome shotgun (WGS) entry which is preliminary data.</text>
</comment>
<organism evidence="1 2">
    <name type="scientific">Dendrobium thyrsiflorum</name>
    <name type="common">Pinecone-like raceme dendrobium</name>
    <name type="synonym">Orchid</name>
    <dbReference type="NCBI Taxonomy" id="117978"/>
    <lineage>
        <taxon>Eukaryota</taxon>
        <taxon>Viridiplantae</taxon>
        <taxon>Streptophyta</taxon>
        <taxon>Embryophyta</taxon>
        <taxon>Tracheophyta</taxon>
        <taxon>Spermatophyta</taxon>
        <taxon>Magnoliopsida</taxon>
        <taxon>Liliopsida</taxon>
        <taxon>Asparagales</taxon>
        <taxon>Orchidaceae</taxon>
        <taxon>Epidendroideae</taxon>
        <taxon>Malaxideae</taxon>
        <taxon>Dendrobiinae</taxon>
        <taxon>Dendrobium</taxon>
    </lineage>
</organism>
<gene>
    <name evidence="1" type="ORF">M5K25_002829</name>
</gene>
<dbReference type="Proteomes" id="UP001552299">
    <property type="component" value="Unassembled WGS sequence"/>
</dbReference>
<accession>A0ABD0VNG4</accession>
<sequence>MGGYNDESATLIHSSSIILLQERFKQLQRIREMREKRELLKLFSCKQPTLFFHPDLLNPSRSFKSYSDLQNHERGVEDSEFQAMETSLSMSLWPDSTSTAKKFIETDIDTSLHL</sequence>
<dbReference type="AlphaFoldDB" id="A0ABD0VNG4"/>
<protein>
    <submittedName>
        <fullName evidence="1">Uncharacterized protein</fullName>
    </submittedName>
</protein>
<evidence type="ECO:0000313" key="1">
    <source>
        <dbReference type="EMBL" id="KAL0926590.1"/>
    </source>
</evidence>
<name>A0ABD0VNG4_DENTH</name>
<dbReference type="PANTHER" id="PTHR34570">
    <property type="entry name" value="OS03G0593100 PROTEIN"/>
    <property type="match status" value="1"/>
</dbReference>
<keyword evidence="2" id="KW-1185">Reference proteome</keyword>
<reference evidence="1 2" key="1">
    <citation type="journal article" date="2024" name="Plant Biotechnol. J.">
        <title>Dendrobium thyrsiflorum genome and its molecular insights into genes involved in important horticultural traits.</title>
        <authorList>
            <person name="Chen B."/>
            <person name="Wang J.Y."/>
            <person name="Zheng P.J."/>
            <person name="Li K.L."/>
            <person name="Liang Y.M."/>
            <person name="Chen X.F."/>
            <person name="Zhang C."/>
            <person name="Zhao X."/>
            <person name="He X."/>
            <person name="Zhang G.Q."/>
            <person name="Liu Z.J."/>
            <person name="Xu Q."/>
        </authorList>
    </citation>
    <scope>NUCLEOTIDE SEQUENCE [LARGE SCALE GENOMIC DNA]</scope>
    <source>
        <strain evidence="1">GZMU011</strain>
    </source>
</reference>
<dbReference type="EMBL" id="JANQDX010000003">
    <property type="protein sequence ID" value="KAL0926590.1"/>
    <property type="molecule type" value="Genomic_DNA"/>
</dbReference>
<proteinExistence type="predicted"/>
<dbReference type="PANTHER" id="PTHR34570:SF12">
    <property type="entry name" value="EXPRESSED PROTEIN"/>
    <property type="match status" value="1"/>
</dbReference>